<reference evidence="5 6" key="2">
    <citation type="journal article" date="2011" name="J. Bacteriol.">
        <title>Genomes of three methylotrophs from a single niche uncover genetic and metabolic divergence of Methylophilaceae.</title>
        <authorList>
            <person name="Lapidus A."/>
            <person name="Clum A."/>
            <person name="Labutti K."/>
            <person name="Kaluzhnaya M.G."/>
            <person name="Lim S."/>
            <person name="Beck D.A."/>
            <person name="Glavina Del Rio T."/>
            <person name="Nolan M."/>
            <person name="Mavromatis K."/>
            <person name="Huntemann M."/>
            <person name="Lucas S."/>
            <person name="Lidstrom M.E."/>
            <person name="Ivanova N."/>
            <person name="Chistoserdova L."/>
        </authorList>
    </citation>
    <scope>NUCLEOTIDE SEQUENCE [LARGE SCALE GENOMIC DNA]</scope>
    <source>
        <strain evidence="5 6">SIP3-4</strain>
    </source>
</reference>
<organism evidence="5 6">
    <name type="scientific">Methylovorus glucosotrophus (strain SIP3-4)</name>
    <dbReference type="NCBI Taxonomy" id="582744"/>
    <lineage>
        <taxon>Bacteria</taxon>
        <taxon>Pseudomonadati</taxon>
        <taxon>Pseudomonadota</taxon>
        <taxon>Betaproteobacteria</taxon>
        <taxon>Nitrosomonadales</taxon>
        <taxon>Methylophilaceae</taxon>
        <taxon>Methylovorus</taxon>
    </lineage>
</organism>
<dbReference type="GO" id="GO:0004038">
    <property type="term" value="F:allantoinase activity"/>
    <property type="evidence" value="ECO:0007669"/>
    <property type="project" value="TreeGrafter"/>
</dbReference>
<dbReference type="Pfam" id="PF07969">
    <property type="entry name" value="Amidohydro_3"/>
    <property type="match status" value="1"/>
</dbReference>
<dbReference type="GO" id="GO:0005737">
    <property type="term" value="C:cytoplasm"/>
    <property type="evidence" value="ECO:0007669"/>
    <property type="project" value="TreeGrafter"/>
</dbReference>
<dbReference type="SUPFAM" id="SSF51556">
    <property type="entry name" value="Metallo-dependent hydrolases"/>
    <property type="match status" value="1"/>
</dbReference>
<dbReference type="PANTHER" id="PTHR43668">
    <property type="entry name" value="ALLANTOINASE"/>
    <property type="match status" value="1"/>
</dbReference>
<dbReference type="KEGG" id="mei:Msip34_0626"/>
<dbReference type="InterPro" id="IPR032466">
    <property type="entry name" value="Metal_Hydrolase"/>
</dbReference>
<dbReference type="OrthoDB" id="9803027at2"/>
<dbReference type="eggNOG" id="COG0044">
    <property type="taxonomic scope" value="Bacteria"/>
</dbReference>
<keyword evidence="1" id="KW-0862">Zinc</keyword>
<dbReference type="InterPro" id="IPR013108">
    <property type="entry name" value="Amidohydro_3"/>
</dbReference>
<dbReference type="Gene3D" id="3.20.20.140">
    <property type="entry name" value="Metal-dependent hydrolases"/>
    <property type="match status" value="1"/>
</dbReference>
<dbReference type="RefSeq" id="WP_015829493.1">
    <property type="nucleotide sequence ID" value="NC_012969.1"/>
</dbReference>
<evidence type="ECO:0000256" key="2">
    <source>
        <dbReference type="ARBA" id="ARBA00022975"/>
    </source>
</evidence>
<name>C6X9Q4_METGS</name>
<dbReference type="InterPro" id="IPR011059">
    <property type="entry name" value="Metal-dep_hydrolase_composite"/>
</dbReference>
<dbReference type="InterPro" id="IPR004722">
    <property type="entry name" value="DHOase"/>
</dbReference>
<evidence type="ECO:0000313" key="5">
    <source>
        <dbReference type="EMBL" id="ACT49874.1"/>
    </source>
</evidence>
<dbReference type="EMBL" id="CP001674">
    <property type="protein sequence ID" value="ACT49874.1"/>
    <property type="molecule type" value="Genomic_DNA"/>
</dbReference>
<evidence type="ECO:0000259" key="4">
    <source>
        <dbReference type="Pfam" id="PF12890"/>
    </source>
</evidence>
<gene>
    <name evidence="5" type="ordered locus">Msip34_0626</name>
</gene>
<dbReference type="STRING" id="582744.Msip34_0626"/>
<dbReference type="PANTHER" id="PTHR43668:SF2">
    <property type="entry name" value="ALLANTOINASE"/>
    <property type="match status" value="1"/>
</dbReference>
<dbReference type="Proteomes" id="UP000002743">
    <property type="component" value="Chromosome"/>
</dbReference>
<feature type="domain" description="Amidohydrolase 3" evidence="3">
    <location>
        <begin position="251"/>
        <end position="422"/>
    </location>
</feature>
<evidence type="ECO:0000313" key="6">
    <source>
        <dbReference type="Proteomes" id="UP000002743"/>
    </source>
</evidence>
<evidence type="ECO:0000259" key="3">
    <source>
        <dbReference type="Pfam" id="PF07969"/>
    </source>
</evidence>
<dbReference type="NCBIfam" id="TIGR00857">
    <property type="entry name" value="pyrC_multi"/>
    <property type="match status" value="1"/>
</dbReference>
<reference evidence="6" key="1">
    <citation type="submission" date="2009-07" db="EMBL/GenBank/DDBJ databases">
        <title>Complete sequence of chromosome of Methylovorus sp. SIP3-4.</title>
        <authorList>
            <person name="Lucas S."/>
            <person name="Copeland A."/>
            <person name="Lapidus A."/>
            <person name="Glavina del Rio T."/>
            <person name="Tice H."/>
            <person name="Bruce D."/>
            <person name="Goodwin L."/>
            <person name="Pitluck S."/>
            <person name="Clum A."/>
            <person name="Larimer F."/>
            <person name="Land M."/>
            <person name="Hauser L."/>
            <person name="Kyrpides N."/>
            <person name="Mikhailova N."/>
            <person name="Kayluzhnaya M."/>
            <person name="Chistoserdova L."/>
        </authorList>
    </citation>
    <scope>NUCLEOTIDE SEQUENCE [LARGE SCALE GENOMIC DNA]</scope>
    <source>
        <strain evidence="6">SIP3-4</strain>
    </source>
</reference>
<keyword evidence="2" id="KW-0665">Pyrimidine biosynthesis</keyword>
<dbReference type="HOGENOM" id="CLU_015572_1_0_4"/>
<dbReference type="GO" id="GO:0046872">
    <property type="term" value="F:metal ion binding"/>
    <property type="evidence" value="ECO:0007669"/>
    <property type="project" value="InterPro"/>
</dbReference>
<dbReference type="Pfam" id="PF12890">
    <property type="entry name" value="DHOase"/>
    <property type="match status" value="1"/>
</dbReference>
<dbReference type="GO" id="GO:0004151">
    <property type="term" value="F:dihydroorotase activity"/>
    <property type="evidence" value="ECO:0007669"/>
    <property type="project" value="InterPro"/>
</dbReference>
<evidence type="ECO:0000256" key="1">
    <source>
        <dbReference type="ARBA" id="ARBA00022833"/>
    </source>
</evidence>
<dbReference type="InterPro" id="IPR024403">
    <property type="entry name" value="DHOase_cat"/>
</dbReference>
<protein>
    <submittedName>
        <fullName evidence="5">Dihydroorotase, multifunctional complex type</fullName>
    </submittedName>
</protein>
<sequence length="425" mass="45364">MKILIKNGRLIDPKNNIDTTQDIYIAAGKIVGIGSGPAGFEATQTLDASGLLVLPGLVDLSARLREPGFEHKATLESEMQAAVAGGVTSLACPPDTDPVLDEPGLVEMLKHKAKQLHLAHVYPLGAITRQLQGKQLTEMSELTEAGCVGFSQADVAITDTQVLWRAMQYAATFGYTIWLRPEEPYLASGGTAHDGEVASRLGLKGIPAAAETLAIASILTIARETGASIHLCRLSTAEGVEMVRAAKRQGLPVTCDVSINHLHLTEHDIGYFDPNCHLRPPLRGQRDRDALRQGVIDGTIDAICSDHTPVDDDAKLQPFGEAEAGATGLELLLPLVCKWADEQNIPLTQALAAVTTKAAAILDIPAGELSLHADADLCLLDPAQEWKVEANALQSQGKNTPFLGLHLRGKVRYTLVNGQLVYQAA</sequence>
<accession>C6X9Q4</accession>
<dbReference type="GO" id="GO:0006145">
    <property type="term" value="P:purine nucleobase catabolic process"/>
    <property type="evidence" value="ECO:0007669"/>
    <property type="project" value="TreeGrafter"/>
</dbReference>
<dbReference type="GO" id="GO:0006221">
    <property type="term" value="P:pyrimidine nucleotide biosynthetic process"/>
    <property type="evidence" value="ECO:0007669"/>
    <property type="project" value="UniProtKB-KW"/>
</dbReference>
<dbReference type="SUPFAM" id="SSF51338">
    <property type="entry name" value="Composite domain of metallo-dependent hydrolases"/>
    <property type="match status" value="1"/>
</dbReference>
<keyword evidence="6" id="KW-1185">Reference proteome</keyword>
<proteinExistence type="predicted"/>
<dbReference type="AlphaFoldDB" id="C6X9Q4"/>
<dbReference type="NCBIfam" id="NF005791">
    <property type="entry name" value="PRK07627.1"/>
    <property type="match status" value="1"/>
</dbReference>
<dbReference type="CDD" id="cd01317">
    <property type="entry name" value="DHOase_IIa"/>
    <property type="match status" value="1"/>
</dbReference>
<dbReference type="Gene3D" id="2.30.40.10">
    <property type="entry name" value="Urease, subunit C, domain 1"/>
    <property type="match status" value="1"/>
</dbReference>
<dbReference type="InterPro" id="IPR050138">
    <property type="entry name" value="DHOase/Allantoinase_Hydrolase"/>
</dbReference>
<feature type="domain" description="Dihydroorotase catalytic" evidence="4">
    <location>
        <begin position="51"/>
        <end position="238"/>
    </location>
</feature>